<feature type="region of interest" description="Disordered" evidence="1">
    <location>
        <begin position="129"/>
        <end position="151"/>
    </location>
</feature>
<name>A0A4R8PTC3_9PEZI</name>
<evidence type="ECO:0000313" key="3">
    <source>
        <dbReference type="Proteomes" id="UP000295083"/>
    </source>
</evidence>
<dbReference type="EMBL" id="QAPG01000361">
    <property type="protein sequence ID" value="TDZ28992.1"/>
    <property type="molecule type" value="Genomic_DNA"/>
</dbReference>
<feature type="compositionally biased region" description="Polar residues" evidence="1">
    <location>
        <begin position="142"/>
        <end position="151"/>
    </location>
</feature>
<keyword evidence="3" id="KW-1185">Reference proteome</keyword>
<gene>
    <name evidence="2" type="ORF">C8035_v007293</name>
</gene>
<proteinExistence type="predicted"/>
<feature type="compositionally biased region" description="Basic residues" evidence="1">
    <location>
        <begin position="129"/>
        <end position="141"/>
    </location>
</feature>
<evidence type="ECO:0000256" key="1">
    <source>
        <dbReference type="SAM" id="MobiDB-lite"/>
    </source>
</evidence>
<sequence>MAYSVLAVSCMDDNNSRNVERSINEIREDLFQVSLFRGGQSDPSTETWRSDRRSHPEILAQAHKTVQSRHGDYTLEQAHSDGFSLSDVIDTRYREVVVEFYDALWNVKESHYEDLYKVRQVQYSKRLRGSKSRTEKKRRFMNRNSFSSTLG</sequence>
<protein>
    <submittedName>
        <fullName evidence="2">Uncharacterized protein</fullName>
    </submittedName>
</protein>
<evidence type="ECO:0000313" key="2">
    <source>
        <dbReference type="EMBL" id="TDZ28992.1"/>
    </source>
</evidence>
<organism evidence="2 3">
    <name type="scientific">Colletotrichum spinosum</name>
    <dbReference type="NCBI Taxonomy" id="1347390"/>
    <lineage>
        <taxon>Eukaryota</taxon>
        <taxon>Fungi</taxon>
        <taxon>Dikarya</taxon>
        <taxon>Ascomycota</taxon>
        <taxon>Pezizomycotina</taxon>
        <taxon>Sordariomycetes</taxon>
        <taxon>Hypocreomycetidae</taxon>
        <taxon>Glomerellales</taxon>
        <taxon>Glomerellaceae</taxon>
        <taxon>Colletotrichum</taxon>
        <taxon>Colletotrichum orbiculare species complex</taxon>
    </lineage>
</organism>
<accession>A0A4R8PTC3</accession>
<reference evidence="2 3" key="1">
    <citation type="submission" date="2018-11" db="EMBL/GenBank/DDBJ databases">
        <title>Genome sequence and assembly of Colletotrichum spinosum.</title>
        <authorList>
            <person name="Gan P."/>
            <person name="Shirasu K."/>
        </authorList>
    </citation>
    <scope>NUCLEOTIDE SEQUENCE [LARGE SCALE GENOMIC DNA]</scope>
    <source>
        <strain evidence="2 3">CBS 515.97</strain>
    </source>
</reference>
<dbReference type="AlphaFoldDB" id="A0A4R8PTC3"/>
<comment type="caution">
    <text evidence="2">The sequence shown here is derived from an EMBL/GenBank/DDBJ whole genome shotgun (WGS) entry which is preliminary data.</text>
</comment>
<dbReference type="Proteomes" id="UP000295083">
    <property type="component" value="Unassembled WGS sequence"/>
</dbReference>